<name>A0A8E2WC41_RHILI</name>
<dbReference type="RefSeq" id="WP_082525713.1">
    <property type="nucleotide sequence ID" value="NZ_QGGH01000007.1"/>
</dbReference>
<dbReference type="EMBL" id="QGGH01000007">
    <property type="protein sequence ID" value="PWJ89389.1"/>
    <property type="molecule type" value="Genomic_DNA"/>
</dbReference>
<gene>
    <name evidence="1" type="ORF">C8D77_10731</name>
</gene>
<protein>
    <submittedName>
        <fullName evidence="1">Uncharacterized protein</fullName>
    </submittedName>
</protein>
<organism evidence="1 2">
    <name type="scientific">Rhizobium loti</name>
    <name type="common">Mesorhizobium loti</name>
    <dbReference type="NCBI Taxonomy" id="381"/>
    <lineage>
        <taxon>Bacteria</taxon>
        <taxon>Pseudomonadati</taxon>
        <taxon>Pseudomonadota</taxon>
        <taxon>Alphaproteobacteria</taxon>
        <taxon>Hyphomicrobiales</taxon>
        <taxon>Phyllobacteriaceae</taxon>
        <taxon>Mesorhizobium</taxon>
    </lineage>
</organism>
<sequence length="48" mass="5955">MHPVSYLFEDIYRNYWGIAPAERPEGRRLARLRRRNRESLVQPERRQD</sequence>
<evidence type="ECO:0000313" key="2">
    <source>
        <dbReference type="Proteomes" id="UP000245631"/>
    </source>
</evidence>
<proteinExistence type="predicted"/>
<evidence type="ECO:0000313" key="1">
    <source>
        <dbReference type="EMBL" id="PWJ89389.1"/>
    </source>
</evidence>
<dbReference type="GeneID" id="61054001"/>
<reference evidence="1 2" key="1">
    <citation type="submission" date="2018-05" db="EMBL/GenBank/DDBJ databases">
        <title>Genomic Encyclopedia of Type Strains, Phase IV (KMG-IV): sequencing the most valuable type-strain genomes for metagenomic binning, comparative biology and taxonomic classification.</title>
        <authorList>
            <person name="Goeker M."/>
        </authorList>
    </citation>
    <scope>NUCLEOTIDE SEQUENCE [LARGE SCALE GENOMIC DNA]</scope>
    <source>
        <strain evidence="1 2">DSM 2626</strain>
    </source>
</reference>
<dbReference type="AlphaFoldDB" id="A0A8E2WC41"/>
<comment type="caution">
    <text evidence="1">The sequence shown here is derived from an EMBL/GenBank/DDBJ whole genome shotgun (WGS) entry which is preliminary data.</text>
</comment>
<dbReference type="Proteomes" id="UP000245631">
    <property type="component" value="Unassembled WGS sequence"/>
</dbReference>
<accession>A0A8E2WC41</accession>